<dbReference type="Proteomes" id="UP001562357">
    <property type="component" value="Unassembled WGS sequence"/>
</dbReference>
<name>A0ABQ0CSP4_9HYPO</name>
<dbReference type="InterPro" id="IPR002921">
    <property type="entry name" value="Fungal_lipase-type"/>
</dbReference>
<keyword evidence="4" id="KW-0732">Signal</keyword>
<feature type="chain" id="PRO_5046969980" description="Fungal lipase-type domain-containing protein" evidence="4">
    <location>
        <begin position="23"/>
        <end position="387"/>
    </location>
</feature>
<evidence type="ECO:0000256" key="4">
    <source>
        <dbReference type="SAM" id="SignalP"/>
    </source>
</evidence>
<keyword evidence="7" id="KW-1185">Reference proteome</keyword>
<evidence type="ECO:0000256" key="1">
    <source>
        <dbReference type="ARBA" id="ARBA00043996"/>
    </source>
</evidence>
<gene>
    <name evidence="6" type="primary">g4759</name>
    <name evidence="6" type="ORF">EsDP_00004759</name>
</gene>
<evidence type="ECO:0000259" key="5">
    <source>
        <dbReference type="Pfam" id="PF01764"/>
    </source>
</evidence>
<dbReference type="InterPro" id="IPR029058">
    <property type="entry name" value="AB_hydrolase_fold"/>
</dbReference>
<dbReference type="Gene3D" id="3.40.50.1820">
    <property type="entry name" value="alpha/beta hydrolase"/>
    <property type="match status" value="1"/>
</dbReference>
<evidence type="ECO:0000313" key="6">
    <source>
        <dbReference type="EMBL" id="GAB0136459.1"/>
    </source>
</evidence>
<protein>
    <recommendedName>
        <fullName evidence="5">Fungal lipase-type domain-containing protein</fullName>
    </recommendedName>
</protein>
<dbReference type="EMBL" id="BAAFGZ010000195">
    <property type="protein sequence ID" value="GAB0136459.1"/>
    <property type="molecule type" value="Genomic_DNA"/>
</dbReference>
<reference evidence="7" key="1">
    <citation type="submission" date="2024-06" db="EMBL/GenBank/DDBJ databases">
        <title>Draft Genome Sequences of Epichloe bromicola Strains Isolated from Elymus ciliaris.</title>
        <authorList>
            <consortium name="Epichloe bromicola genome sequencing consortium"/>
            <person name="Miura A."/>
            <person name="Imano S."/>
            <person name="Ashida A."/>
            <person name="Sato I."/>
            <person name="Chiba S."/>
            <person name="Tanaka A."/>
            <person name="Camagna M."/>
            <person name="Takemoto D."/>
        </authorList>
    </citation>
    <scope>NUCLEOTIDE SEQUENCE [LARGE SCALE GENOMIC DNA]</scope>
    <source>
        <strain evidence="7">DP</strain>
    </source>
</reference>
<dbReference type="Pfam" id="PF01764">
    <property type="entry name" value="Lipase_3"/>
    <property type="match status" value="1"/>
</dbReference>
<comment type="catalytic activity">
    <reaction evidence="2">
        <text>a diacylglycerol + H2O = a monoacylglycerol + a fatty acid + H(+)</text>
        <dbReference type="Rhea" id="RHEA:32731"/>
        <dbReference type="ChEBI" id="CHEBI:15377"/>
        <dbReference type="ChEBI" id="CHEBI:15378"/>
        <dbReference type="ChEBI" id="CHEBI:17408"/>
        <dbReference type="ChEBI" id="CHEBI:18035"/>
        <dbReference type="ChEBI" id="CHEBI:28868"/>
    </reaction>
</comment>
<sequence length="387" mass="42125">MKLFSLLPVALWMALWSVTGQAHAIQKGASNGTLSRTITSVAKRHADESDTAEVNSSVILAQRAEKALDATSVKLFGQYAVAAYCDELSDFKVKNAAKKVCLASSCPNMDSARIIFTFGNDQSDGIHGFIAKDAAMKLLLVNFRGSFSAREWLTNAQTVLTPAGGFWTAFDSVRGKVYSELYDQYLSGPRLRNQGYKIVVTGHSRGGAVATLMGAYLRKKTGIVCDIYTYGAPRFGNKKLVDFIEGQTVDGKNNNYRITNREDPIPRMPPSRKYADLTPEYHFPTGYAENKQPTTCRDYTSPSGQNCNTGYSYTQSTPADHSSLVYAGGGGFTGCVGNDKNKAERRAQSSRARIGTGSDLCTESCQYDCNEESGQCVNTCKSQSRCG</sequence>
<comment type="catalytic activity">
    <reaction evidence="3">
        <text>a monoacylglycerol + H2O = glycerol + a fatty acid + H(+)</text>
        <dbReference type="Rhea" id="RHEA:15245"/>
        <dbReference type="ChEBI" id="CHEBI:15377"/>
        <dbReference type="ChEBI" id="CHEBI:15378"/>
        <dbReference type="ChEBI" id="CHEBI:17408"/>
        <dbReference type="ChEBI" id="CHEBI:17754"/>
        <dbReference type="ChEBI" id="CHEBI:28868"/>
    </reaction>
</comment>
<accession>A0ABQ0CSP4</accession>
<dbReference type="CDD" id="cd00519">
    <property type="entry name" value="Lipase_3"/>
    <property type="match status" value="1"/>
</dbReference>
<feature type="domain" description="Fungal lipase-type" evidence="5">
    <location>
        <begin position="141"/>
        <end position="271"/>
    </location>
</feature>
<feature type="signal peptide" evidence="4">
    <location>
        <begin position="1"/>
        <end position="22"/>
    </location>
</feature>
<evidence type="ECO:0000313" key="7">
    <source>
        <dbReference type="Proteomes" id="UP001562357"/>
    </source>
</evidence>
<evidence type="ECO:0000256" key="2">
    <source>
        <dbReference type="ARBA" id="ARBA00047591"/>
    </source>
</evidence>
<comment type="similarity">
    <text evidence="1">Belongs to the AB hydrolase superfamily. Lipase family. Class 3 subfamily.</text>
</comment>
<comment type="caution">
    <text evidence="6">The sequence shown here is derived from an EMBL/GenBank/DDBJ whole genome shotgun (WGS) entry which is preliminary data.</text>
</comment>
<organism evidence="6 7">
    <name type="scientific">Epichloe bromicola</name>
    <dbReference type="NCBI Taxonomy" id="79588"/>
    <lineage>
        <taxon>Eukaryota</taxon>
        <taxon>Fungi</taxon>
        <taxon>Dikarya</taxon>
        <taxon>Ascomycota</taxon>
        <taxon>Pezizomycotina</taxon>
        <taxon>Sordariomycetes</taxon>
        <taxon>Hypocreomycetidae</taxon>
        <taxon>Hypocreales</taxon>
        <taxon>Clavicipitaceae</taxon>
        <taxon>Epichloe</taxon>
    </lineage>
</organism>
<dbReference type="PANTHER" id="PTHR45856:SF11">
    <property type="entry name" value="FUNGAL LIPASE-LIKE DOMAIN-CONTAINING PROTEIN"/>
    <property type="match status" value="1"/>
</dbReference>
<dbReference type="SUPFAM" id="SSF53474">
    <property type="entry name" value="alpha/beta-Hydrolases"/>
    <property type="match status" value="1"/>
</dbReference>
<evidence type="ECO:0000256" key="3">
    <source>
        <dbReference type="ARBA" id="ARBA00048461"/>
    </source>
</evidence>
<proteinExistence type="inferred from homology"/>
<dbReference type="InterPro" id="IPR051218">
    <property type="entry name" value="Sec_MonoDiacylglyc_Lipase"/>
</dbReference>
<dbReference type="PANTHER" id="PTHR45856">
    <property type="entry name" value="ALPHA/BETA-HYDROLASES SUPERFAMILY PROTEIN"/>
    <property type="match status" value="1"/>
</dbReference>